<dbReference type="InterPro" id="IPR006843">
    <property type="entry name" value="PAP/fibrillin_dom"/>
</dbReference>
<dbReference type="GO" id="GO:0009536">
    <property type="term" value="C:plastid"/>
    <property type="evidence" value="ECO:0007669"/>
    <property type="project" value="UniProtKB-SubCell"/>
</dbReference>
<dbReference type="PANTHER" id="PTHR31906">
    <property type="entry name" value="PLASTID-LIPID-ASSOCIATED PROTEIN 4, CHLOROPLASTIC-RELATED"/>
    <property type="match status" value="1"/>
</dbReference>
<dbReference type="Pfam" id="PF04755">
    <property type="entry name" value="PAP_fibrillin"/>
    <property type="match status" value="1"/>
</dbReference>
<dbReference type="EMBL" id="BMAR01000001">
    <property type="protein sequence ID" value="GFR40745.1"/>
    <property type="molecule type" value="Genomic_DNA"/>
</dbReference>
<keyword evidence="5" id="KW-1185">Reference proteome</keyword>
<feature type="domain" description="Plastid lipid-associated protein/fibrillin conserved" evidence="3">
    <location>
        <begin position="63"/>
        <end position="261"/>
    </location>
</feature>
<reference evidence="4 5" key="1">
    <citation type="journal article" date="2021" name="Sci. Rep.">
        <title>Genome sequencing of the multicellular alga Astrephomene provides insights into convergent evolution of germ-soma differentiation.</title>
        <authorList>
            <person name="Yamashita S."/>
            <person name="Yamamoto K."/>
            <person name="Matsuzaki R."/>
            <person name="Suzuki S."/>
            <person name="Yamaguchi H."/>
            <person name="Hirooka S."/>
            <person name="Minakuchi Y."/>
            <person name="Miyagishima S."/>
            <person name="Kawachi M."/>
            <person name="Toyoda A."/>
            <person name="Nozaki H."/>
        </authorList>
    </citation>
    <scope>NUCLEOTIDE SEQUENCE [LARGE SCALE GENOMIC DNA]</scope>
    <source>
        <strain evidence="4 5">NIES-4017</strain>
    </source>
</reference>
<dbReference type="Proteomes" id="UP001054857">
    <property type="component" value="Unassembled WGS sequence"/>
</dbReference>
<dbReference type="InterPro" id="IPR039633">
    <property type="entry name" value="PAP"/>
</dbReference>
<evidence type="ECO:0000256" key="1">
    <source>
        <dbReference type="ARBA" id="ARBA00004474"/>
    </source>
</evidence>
<keyword evidence="2" id="KW-0934">Plastid</keyword>
<organism evidence="4 5">
    <name type="scientific">Astrephomene gubernaculifera</name>
    <dbReference type="NCBI Taxonomy" id="47775"/>
    <lineage>
        <taxon>Eukaryota</taxon>
        <taxon>Viridiplantae</taxon>
        <taxon>Chlorophyta</taxon>
        <taxon>core chlorophytes</taxon>
        <taxon>Chlorophyceae</taxon>
        <taxon>CS clade</taxon>
        <taxon>Chlamydomonadales</taxon>
        <taxon>Astrephomenaceae</taxon>
        <taxon>Astrephomene</taxon>
    </lineage>
</organism>
<gene>
    <name evidence="4" type="ORF">Agub_g1355</name>
</gene>
<protein>
    <recommendedName>
        <fullName evidence="3">Plastid lipid-associated protein/fibrillin conserved domain-containing protein</fullName>
    </recommendedName>
</protein>
<evidence type="ECO:0000313" key="5">
    <source>
        <dbReference type="Proteomes" id="UP001054857"/>
    </source>
</evidence>
<proteinExistence type="predicted"/>
<evidence type="ECO:0000256" key="2">
    <source>
        <dbReference type="ARBA" id="ARBA00022640"/>
    </source>
</evidence>
<dbReference type="AlphaFoldDB" id="A0AAD3HHN9"/>
<comment type="subcellular location">
    <subcellularLocation>
        <location evidence="1">Plastid</location>
    </subcellularLocation>
</comment>
<evidence type="ECO:0000313" key="4">
    <source>
        <dbReference type="EMBL" id="GFR40745.1"/>
    </source>
</evidence>
<name>A0AAD3HHN9_9CHLO</name>
<evidence type="ECO:0000259" key="3">
    <source>
        <dbReference type="Pfam" id="PF04755"/>
    </source>
</evidence>
<accession>A0AAD3HHN9</accession>
<comment type="caution">
    <text evidence="4">The sequence shown here is derived from an EMBL/GenBank/DDBJ whole genome shotgun (WGS) entry which is preliminary data.</text>
</comment>
<sequence length="272" mass="30028">MALANTAYRPQAQNRRRCTTERKVTPMFKYTHYRRIAFSSHPSGRMRTSATESASADDLLPTKLELLKKVACLDRGAIASSNDKYEVSSFVEVLEEATSSSGEGAVQLDAVQGKWELLYSSVEQFRSSPFFLAFQEGLVQNREVAAKIFAFTDAIPGAKVGAAYQTISFDTGKLISEVDLELFPALRGTVVTTCSVVQEPPCSLSLMVENTRVSNSNVLPFLDSLAVPVQKVVEAVRGPGATLVTLDVTYLDEDLRVVRTRPDNEIFIYRRV</sequence>